<feature type="domain" description="FMN-binding" evidence="2">
    <location>
        <begin position="101"/>
        <end position="182"/>
    </location>
</feature>
<keyword evidence="1" id="KW-0472">Membrane</keyword>
<dbReference type="EMBL" id="JAATJJ010000001">
    <property type="protein sequence ID" value="NJB71390.1"/>
    <property type="molecule type" value="Genomic_DNA"/>
</dbReference>
<dbReference type="GO" id="GO:0010181">
    <property type="term" value="F:FMN binding"/>
    <property type="evidence" value="ECO:0007669"/>
    <property type="project" value="InterPro"/>
</dbReference>
<comment type="caution">
    <text evidence="3">The sequence shown here is derived from an EMBL/GenBank/DDBJ whole genome shotgun (WGS) entry which is preliminary data.</text>
</comment>
<accession>A0A846QWS6</accession>
<keyword evidence="1" id="KW-1133">Transmembrane helix</keyword>
<evidence type="ECO:0000259" key="2">
    <source>
        <dbReference type="SMART" id="SM00900"/>
    </source>
</evidence>
<sequence length="191" mass="21583">MRKRQLPMLRGNKTVLGTVVIISTTILLFSFVKVQFPPRLQKKVDSAIKTTYAIEAYNLDPIKVSDRINRDTKAELGGDNLFKVHSAKEFVGYIYVGEAPSMKKVFDYVILFNPDLTIKKSKVLIYREDYGLQIGSQRWLKQFIGLSIMDSVVYEETIDGIAGATISANSMTRATDNVLKTLKVLKENELL</sequence>
<reference evidence="3 4" key="1">
    <citation type="submission" date="2020-03" db="EMBL/GenBank/DDBJ databases">
        <title>Genomic Encyclopedia of Type Strains, Phase IV (KMG-IV): sequencing the most valuable type-strain genomes for metagenomic binning, comparative biology and taxonomic classification.</title>
        <authorList>
            <person name="Goeker M."/>
        </authorList>
    </citation>
    <scope>NUCLEOTIDE SEQUENCE [LARGE SCALE GENOMIC DNA]</scope>
    <source>
        <strain evidence="3 4">DSM 29762</strain>
    </source>
</reference>
<dbReference type="Pfam" id="PF04205">
    <property type="entry name" value="FMN_bind"/>
    <property type="match status" value="1"/>
</dbReference>
<dbReference type="SMART" id="SM00900">
    <property type="entry name" value="FMN_bind"/>
    <property type="match status" value="1"/>
</dbReference>
<evidence type="ECO:0000313" key="4">
    <source>
        <dbReference type="Proteomes" id="UP000590442"/>
    </source>
</evidence>
<keyword evidence="1" id="KW-0812">Transmembrane</keyword>
<name>A0A846QWS6_9FLAO</name>
<organism evidence="3 4">
    <name type="scientific">Saonia flava</name>
    <dbReference type="NCBI Taxonomy" id="523696"/>
    <lineage>
        <taxon>Bacteria</taxon>
        <taxon>Pseudomonadati</taxon>
        <taxon>Bacteroidota</taxon>
        <taxon>Flavobacteriia</taxon>
        <taxon>Flavobacteriales</taxon>
        <taxon>Flavobacteriaceae</taxon>
        <taxon>Saonia</taxon>
    </lineage>
</organism>
<proteinExistence type="predicted"/>
<dbReference type="GO" id="GO:0016020">
    <property type="term" value="C:membrane"/>
    <property type="evidence" value="ECO:0007669"/>
    <property type="project" value="InterPro"/>
</dbReference>
<gene>
    <name evidence="3" type="ORF">GGR42_001852</name>
</gene>
<dbReference type="AlphaFoldDB" id="A0A846QWS6"/>
<dbReference type="InterPro" id="IPR007329">
    <property type="entry name" value="FMN-bd"/>
</dbReference>
<protein>
    <submittedName>
        <fullName evidence="3">Na+-translocating ferredoxin:NAD+ oxidoreductase RnfG subunit</fullName>
    </submittedName>
</protein>
<evidence type="ECO:0000313" key="3">
    <source>
        <dbReference type="EMBL" id="NJB71390.1"/>
    </source>
</evidence>
<dbReference type="Proteomes" id="UP000590442">
    <property type="component" value="Unassembled WGS sequence"/>
</dbReference>
<keyword evidence="4" id="KW-1185">Reference proteome</keyword>
<evidence type="ECO:0000256" key="1">
    <source>
        <dbReference type="SAM" id="Phobius"/>
    </source>
</evidence>
<feature type="transmembrane region" description="Helical" evidence="1">
    <location>
        <begin position="12"/>
        <end position="32"/>
    </location>
</feature>